<dbReference type="Gene3D" id="2.60.120.920">
    <property type="match status" value="1"/>
</dbReference>
<reference evidence="9" key="1">
    <citation type="journal article" date="2023" name="bioRxiv">
        <title>Improved chromosome-level genome assembly for marigold (Tagetes erecta).</title>
        <authorList>
            <person name="Jiang F."/>
            <person name="Yuan L."/>
            <person name="Wang S."/>
            <person name="Wang H."/>
            <person name="Xu D."/>
            <person name="Wang A."/>
            <person name="Fan W."/>
        </authorList>
    </citation>
    <scope>NUCLEOTIDE SEQUENCE</scope>
    <source>
        <strain evidence="9">WSJ</strain>
        <tissue evidence="9">Leaf</tissue>
    </source>
</reference>
<keyword evidence="1" id="KW-0808">Transferase</keyword>
<evidence type="ECO:0000259" key="7">
    <source>
        <dbReference type="PROSITE" id="PS50089"/>
    </source>
</evidence>
<dbReference type="InterPro" id="IPR045737">
    <property type="entry name" value="RKP_N"/>
</dbReference>
<dbReference type="GO" id="GO:0005737">
    <property type="term" value="C:cytoplasm"/>
    <property type="evidence" value="ECO:0007669"/>
    <property type="project" value="TreeGrafter"/>
</dbReference>
<evidence type="ECO:0000256" key="5">
    <source>
        <dbReference type="ARBA" id="ARBA00022833"/>
    </source>
</evidence>
<evidence type="ECO:0000256" key="3">
    <source>
        <dbReference type="ARBA" id="ARBA00022771"/>
    </source>
</evidence>
<dbReference type="GO" id="GO:0034450">
    <property type="term" value="F:ubiquitin-ubiquitin ligase activity"/>
    <property type="evidence" value="ECO:0007669"/>
    <property type="project" value="InterPro"/>
</dbReference>
<dbReference type="InterPro" id="IPR013320">
    <property type="entry name" value="ConA-like_dom_sf"/>
</dbReference>
<comment type="caution">
    <text evidence="9">The sequence shown here is derived from an EMBL/GenBank/DDBJ whole genome shotgun (WGS) entry which is preliminary data.</text>
</comment>
<proteinExistence type="predicted"/>
<dbReference type="Proteomes" id="UP001229421">
    <property type="component" value="Unassembled WGS sequence"/>
</dbReference>
<dbReference type="InterPro" id="IPR019474">
    <property type="entry name" value="Ub_conjug_fac_E4_core"/>
</dbReference>
<keyword evidence="3 6" id="KW-0863">Zinc-finger</keyword>
<sequence length="1281" mass="143756">MADDSQHINWLASGLAVLLDGEDKKESSQKSRLVSYCDDFGEQSLERTLEHIFDLPCKTVNLLTCQVDASVICSIIKNDYLKYHKMLLSVDGSREGVSAMVDGSGPYMVKLEESSVYGEFQLIKPPLLVESHGVFSSARANACVWKGKWMYEVTLETAGLQQLGWAISSCVFTEHTGVGDGDDSFAYDGNRVIKWNLSADPYGHAWVVGDVIGCCIDLEADEISYYRNGVSLGVAFNGLRKMVPGLGYYPAVSLSQGERCHLNFGAHPFRHPVQDFQPIQIAPSTNLLAVGLLRCFTKLLNMWRGENNSYNSMEKLRSLKRFMPINKLYNPVACGICMELFSALDANAESVEYISRGPLLSFLMDVFRDQVPHDYDSLDRVLDVLLDFPGSTLVFEHLISALSYNCKTASIFLTECPYSGSYPYLALVCHILRRQDLMVVWWKMPDFEFLFEGFLSQRCPNKEDLQHMIPSVWWPGSCEDISYESSMMLTTKTLTEAINKIEEKHRDLCCLVMQFIPPGTPPQLPGSVFRTLLQNIILRNKGADRNILPLDITSNSVLISLFTVILHFLSEGFAAGESGWMLGSGTSGGSTTGFLHRGGQQSFPLPLILKNDPHRVEIPRFGGSYSHLANFHPVNVDPEAEVVQWEEGCVDDVDPETRITHAGTRKPCCCLSLDVNFSRISKNPFRYTTKASQSHCSSIPERSAQVARLAAECSASNLNEDIGDKPSTSDQSDSEFGYRVVQQMRVVALESTSFSSTLKEEELLDAMLLLYHLGLAPTFKKASAYLTHQSHSISQLEETDRQIRERGGPEQLRRLKEARSIYREEVIDSVRRSAWYRISLFANWKQRGMYATCIWIVQLLLVLSKMDSVFGYVPEFYLQALVDCFHVLRKSDPPFVPAGMFIKQGLGSFVTFVVTHFNDSRISSAEVRDLLLQSISVLVQYKEFLAAFESNQAATRSLPTSLLSAFDNRSWIPVTNILVRLCKGCGFGFSKHGESSSVSSVFQKLLRDACVEDEELFSAFLNRLFNTLSWAMTEFSVSIRDMQEKGQMIEFQQRKCSVIFDLSSNLARVLEFCTCEIPQAFLSGADTNLRRLVEVVVFVLNHLTSVADPEFFDLILRKPGHTPEKVNRGMILAPLVGIILNLLDASLLTGGSERNDIVGIFASMDCADTLISGFQYLLEFNWAGSFKGDVHLKKLRQLEEFSSHLISRTVLKRVAHKEETESDDNMCCICYRCEADAKFLPCTHVSCFGCINRHLINCERCFFCNATVLEVVQNDAKPCDI</sequence>
<evidence type="ECO:0000313" key="9">
    <source>
        <dbReference type="EMBL" id="KAK1410743.1"/>
    </source>
</evidence>
<name>A0AAD8JVR3_TARER</name>
<keyword evidence="4" id="KW-0833">Ubl conjugation pathway</keyword>
<dbReference type="InterPro" id="IPR001841">
    <property type="entry name" value="Znf_RING"/>
</dbReference>
<dbReference type="InterPro" id="IPR045129">
    <property type="entry name" value="RNF123/RKP/RSPRY1"/>
</dbReference>
<dbReference type="CDD" id="cd16541">
    <property type="entry name" value="RING-HC_RNF123"/>
    <property type="match status" value="1"/>
</dbReference>
<dbReference type="FunFam" id="2.60.120.920:FF:000053">
    <property type="entry name" value="E3 ubiquitin-protein ligase RKP"/>
    <property type="match status" value="1"/>
</dbReference>
<dbReference type="SUPFAM" id="SSF57850">
    <property type="entry name" value="RING/U-box"/>
    <property type="match status" value="1"/>
</dbReference>
<dbReference type="Pfam" id="PF19322">
    <property type="entry name" value="RKP_N"/>
    <property type="match status" value="1"/>
</dbReference>
<evidence type="ECO:0000256" key="2">
    <source>
        <dbReference type="ARBA" id="ARBA00022723"/>
    </source>
</evidence>
<keyword evidence="5" id="KW-0862">Zinc</keyword>
<dbReference type="PROSITE" id="PS50089">
    <property type="entry name" value="ZF_RING_2"/>
    <property type="match status" value="1"/>
</dbReference>
<evidence type="ECO:0000256" key="1">
    <source>
        <dbReference type="ARBA" id="ARBA00022679"/>
    </source>
</evidence>
<dbReference type="Pfam" id="PF00622">
    <property type="entry name" value="SPRY"/>
    <property type="match status" value="1"/>
</dbReference>
<protein>
    <recommendedName>
        <fullName evidence="11">E3 ubiquitin-protein ligase RKP</fullName>
    </recommendedName>
</protein>
<keyword evidence="2" id="KW-0479">Metal-binding</keyword>
<dbReference type="Pfam" id="PF10408">
    <property type="entry name" value="Ufd2P_core"/>
    <property type="match status" value="1"/>
</dbReference>
<dbReference type="InterPro" id="IPR013083">
    <property type="entry name" value="Znf_RING/FYVE/PHD"/>
</dbReference>
<dbReference type="PROSITE" id="PS50188">
    <property type="entry name" value="B302_SPRY"/>
    <property type="match status" value="1"/>
</dbReference>
<dbReference type="EMBL" id="JAUHHV010000010">
    <property type="protein sequence ID" value="KAK1410743.1"/>
    <property type="molecule type" value="Genomic_DNA"/>
</dbReference>
<dbReference type="InterPro" id="IPR001870">
    <property type="entry name" value="B30.2/SPRY"/>
</dbReference>
<feature type="domain" description="B30.2/SPRY" evidence="8">
    <location>
        <begin position="89"/>
        <end position="269"/>
    </location>
</feature>
<organism evidence="9 10">
    <name type="scientific">Tagetes erecta</name>
    <name type="common">African marigold</name>
    <dbReference type="NCBI Taxonomy" id="13708"/>
    <lineage>
        <taxon>Eukaryota</taxon>
        <taxon>Viridiplantae</taxon>
        <taxon>Streptophyta</taxon>
        <taxon>Embryophyta</taxon>
        <taxon>Tracheophyta</taxon>
        <taxon>Spermatophyta</taxon>
        <taxon>Magnoliopsida</taxon>
        <taxon>eudicotyledons</taxon>
        <taxon>Gunneridae</taxon>
        <taxon>Pentapetalae</taxon>
        <taxon>asterids</taxon>
        <taxon>campanulids</taxon>
        <taxon>Asterales</taxon>
        <taxon>Asteraceae</taxon>
        <taxon>Asteroideae</taxon>
        <taxon>Heliantheae alliance</taxon>
        <taxon>Tageteae</taxon>
        <taxon>Tagetes</taxon>
    </lineage>
</organism>
<dbReference type="PANTHER" id="PTHR13363">
    <property type="entry name" value="RING FINGER AND SRY DOMAIN-CONTAINING"/>
    <property type="match status" value="1"/>
</dbReference>
<evidence type="ECO:0000259" key="8">
    <source>
        <dbReference type="PROSITE" id="PS50188"/>
    </source>
</evidence>
<dbReference type="Gene3D" id="3.30.40.10">
    <property type="entry name" value="Zinc/RING finger domain, C3HC4 (zinc finger)"/>
    <property type="match status" value="1"/>
</dbReference>
<keyword evidence="10" id="KW-1185">Reference proteome</keyword>
<dbReference type="PANTHER" id="PTHR13363:SF5">
    <property type="entry name" value="E3 UBIQUITIN-PROTEIN LIGASE RNF123"/>
    <property type="match status" value="1"/>
</dbReference>
<gene>
    <name evidence="9" type="ORF">QVD17_37282</name>
</gene>
<evidence type="ECO:0000256" key="4">
    <source>
        <dbReference type="ARBA" id="ARBA00022786"/>
    </source>
</evidence>
<dbReference type="InterPro" id="IPR057987">
    <property type="entry name" value="TPR_RNF123/RKP"/>
</dbReference>
<evidence type="ECO:0000313" key="10">
    <source>
        <dbReference type="Proteomes" id="UP001229421"/>
    </source>
</evidence>
<dbReference type="InterPro" id="IPR043136">
    <property type="entry name" value="B30.2/SPRY_sf"/>
</dbReference>
<dbReference type="SMART" id="SM00449">
    <property type="entry name" value="SPRY"/>
    <property type="match status" value="1"/>
</dbReference>
<dbReference type="InterPro" id="IPR003877">
    <property type="entry name" value="SPRY_dom"/>
</dbReference>
<dbReference type="Pfam" id="PF25576">
    <property type="entry name" value="TPR_RNF123"/>
    <property type="match status" value="1"/>
</dbReference>
<accession>A0AAD8JVR3</accession>
<dbReference type="GO" id="GO:0000151">
    <property type="term" value="C:ubiquitin ligase complex"/>
    <property type="evidence" value="ECO:0007669"/>
    <property type="project" value="InterPro"/>
</dbReference>
<evidence type="ECO:0000256" key="6">
    <source>
        <dbReference type="PROSITE-ProRule" id="PRU00175"/>
    </source>
</evidence>
<dbReference type="GO" id="GO:0008270">
    <property type="term" value="F:zinc ion binding"/>
    <property type="evidence" value="ECO:0007669"/>
    <property type="project" value="UniProtKB-KW"/>
</dbReference>
<dbReference type="SUPFAM" id="SSF49899">
    <property type="entry name" value="Concanavalin A-like lectins/glucanases"/>
    <property type="match status" value="1"/>
</dbReference>
<dbReference type="GO" id="GO:0006511">
    <property type="term" value="P:ubiquitin-dependent protein catabolic process"/>
    <property type="evidence" value="ECO:0007669"/>
    <property type="project" value="InterPro"/>
</dbReference>
<dbReference type="GO" id="GO:0016567">
    <property type="term" value="P:protein ubiquitination"/>
    <property type="evidence" value="ECO:0007669"/>
    <property type="project" value="InterPro"/>
</dbReference>
<feature type="domain" description="RING-type" evidence="7">
    <location>
        <begin position="1227"/>
        <end position="1261"/>
    </location>
</feature>
<evidence type="ECO:0008006" key="11">
    <source>
        <dbReference type="Google" id="ProtNLM"/>
    </source>
</evidence>